<dbReference type="Gene3D" id="3.90.1530.30">
    <property type="match status" value="1"/>
</dbReference>
<sequence length="291" mass="32958">MAKKSALGRGLGALIDNADEVTQSKPASSINEIEISKIEANPWQPRTKFDDERLQELSKSIKEIGIVQPLTLRKIGKDRYQLIAGERRFRASKLAGLEKVPAYVRTADDDTMLEMALVENIQREDLDPIEVAISYQRLIEECKLTQESMSERVGKKRSTITNYLRLLKLPAEVQLGLVAKEIGMGHARAIISVEDPNAQLQIYEETVKNDLSVRKVEELVRDLNSGKKEKKEKKAKTEDPEEYKELKSQLSTFFQTNIQFTRTENGKGKIVIPFTSDDELEKIIGILDKAK</sequence>
<keyword evidence="2" id="KW-0159">Chromosome partition</keyword>
<evidence type="ECO:0000256" key="3">
    <source>
        <dbReference type="ARBA" id="ARBA00023125"/>
    </source>
</evidence>
<evidence type="ECO:0000256" key="2">
    <source>
        <dbReference type="ARBA" id="ARBA00022829"/>
    </source>
</evidence>
<evidence type="ECO:0000259" key="4">
    <source>
        <dbReference type="SMART" id="SM00470"/>
    </source>
</evidence>
<dbReference type="SUPFAM" id="SSF109709">
    <property type="entry name" value="KorB DNA-binding domain-like"/>
    <property type="match status" value="1"/>
</dbReference>
<proteinExistence type="inferred from homology"/>
<dbReference type="CDD" id="cd16393">
    <property type="entry name" value="SPO0J_N"/>
    <property type="match status" value="1"/>
</dbReference>
<organism evidence="5 6">
    <name type="scientific">Carboxylicivirga linearis</name>
    <dbReference type="NCBI Taxonomy" id="1628157"/>
    <lineage>
        <taxon>Bacteria</taxon>
        <taxon>Pseudomonadati</taxon>
        <taxon>Bacteroidota</taxon>
        <taxon>Bacteroidia</taxon>
        <taxon>Marinilabiliales</taxon>
        <taxon>Marinilabiliaceae</taxon>
        <taxon>Carboxylicivirga</taxon>
    </lineage>
</organism>
<keyword evidence="6" id="KW-1185">Reference proteome</keyword>
<dbReference type="Pfam" id="PF02195">
    <property type="entry name" value="ParB_N"/>
    <property type="match status" value="1"/>
</dbReference>
<gene>
    <name evidence="5" type="ORF">KEM10_00115</name>
</gene>
<dbReference type="InterPro" id="IPR057240">
    <property type="entry name" value="ParB_dimer_C"/>
</dbReference>
<dbReference type="InterPro" id="IPR003115">
    <property type="entry name" value="ParB_N"/>
</dbReference>
<accession>A0ABS5JQH6</accession>
<dbReference type="Pfam" id="PF23552">
    <property type="entry name" value="ParB_C"/>
    <property type="match status" value="1"/>
</dbReference>
<dbReference type="Pfam" id="PF17762">
    <property type="entry name" value="HTH_ParB"/>
    <property type="match status" value="1"/>
</dbReference>
<dbReference type="PANTHER" id="PTHR33375:SF1">
    <property type="entry name" value="CHROMOSOME-PARTITIONING PROTEIN PARB-RELATED"/>
    <property type="match status" value="1"/>
</dbReference>
<dbReference type="NCBIfam" id="TIGR00180">
    <property type="entry name" value="parB_part"/>
    <property type="match status" value="1"/>
</dbReference>
<reference evidence="5 6" key="1">
    <citation type="journal article" date="2015" name="Int. J. Syst. Evol. Microbiol.">
        <title>Carboxylicivirga linearis sp. nov., isolated from a sea cucumber culture pond.</title>
        <authorList>
            <person name="Wang F.Q."/>
            <person name="Zhou Y.X."/>
            <person name="Lin X.Z."/>
            <person name="Chen G.J."/>
            <person name="Du Z.J."/>
        </authorList>
    </citation>
    <scope>NUCLEOTIDE SEQUENCE [LARGE SCALE GENOMIC DNA]</scope>
    <source>
        <strain evidence="5 6">FB218</strain>
    </source>
</reference>
<dbReference type="InterPro" id="IPR041468">
    <property type="entry name" value="HTH_ParB/Spo0J"/>
</dbReference>
<dbReference type="InterPro" id="IPR050336">
    <property type="entry name" value="Chromosome_partition/occlusion"/>
</dbReference>
<keyword evidence="3" id="KW-0238">DNA-binding</keyword>
<comment type="caution">
    <text evidence="5">The sequence shown here is derived from an EMBL/GenBank/DDBJ whole genome shotgun (WGS) entry which is preliminary data.</text>
</comment>
<name>A0ABS5JQH6_9BACT</name>
<evidence type="ECO:0000313" key="6">
    <source>
        <dbReference type="Proteomes" id="UP000708576"/>
    </source>
</evidence>
<dbReference type="Gene3D" id="1.10.10.2830">
    <property type="match status" value="1"/>
</dbReference>
<feature type="domain" description="ParB-like N-terminal" evidence="4">
    <location>
        <begin position="31"/>
        <end position="121"/>
    </location>
</feature>
<dbReference type="SMART" id="SM00470">
    <property type="entry name" value="ParB"/>
    <property type="match status" value="1"/>
</dbReference>
<comment type="similarity">
    <text evidence="1">Belongs to the ParB family.</text>
</comment>
<dbReference type="PANTHER" id="PTHR33375">
    <property type="entry name" value="CHROMOSOME-PARTITIONING PROTEIN PARB-RELATED"/>
    <property type="match status" value="1"/>
</dbReference>
<dbReference type="EMBL" id="JAGUCO010000001">
    <property type="protein sequence ID" value="MBS2096656.1"/>
    <property type="molecule type" value="Genomic_DNA"/>
</dbReference>
<dbReference type="InterPro" id="IPR004437">
    <property type="entry name" value="ParB/RepB/Spo0J"/>
</dbReference>
<protein>
    <submittedName>
        <fullName evidence="5">ParB/RepB/Spo0J family partition protein</fullName>
    </submittedName>
</protein>
<dbReference type="RefSeq" id="WP_212211912.1">
    <property type="nucleotide sequence ID" value="NZ_JAGUCO010000001.1"/>
</dbReference>
<dbReference type="InterPro" id="IPR036086">
    <property type="entry name" value="ParB/Sulfiredoxin_sf"/>
</dbReference>
<evidence type="ECO:0000313" key="5">
    <source>
        <dbReference type="EMBL" id="MBS2096656.1"/>
    </source>
</evidence>
<evidence type="ECO:0000256" key="1">
    <source>
        <dbReference type="ARBA" id="ARBA00006295"/>
    </source>
</evidence>
<dbReference type="SUPFAM" id="SSF110849">
    <property type="entry name" value="ParB/Sulfiredoxin"/>
    <property type="match status" value="1"/>
</dbReference>
<dbReference type="Proteomes" id="UP000708576">
    <property type="component" value="Unassembled WGS sequence"/>
</dbReference>